<evidence type="ECO:0000313" key="2">
    <source>
        <dbReference type="EMBL" id="QDT99224.1"/>
    </source>
</evidence>
<dbReference type="RefSeq" id="WP_144988534.1">
    <property type="nucleotide sequence ID" value="NZ_CP037920.1"/>
</dbReference>
<gene>
    <name evidence="2" type="ORF">V144x_47350</name>
</gene>
<dbReference type="EMBL" id="CP037920">
    <property type="protein sequence ID" value="QDT99224.1"/>
    <property type="molecule type" value="Genomic_DNA"/>
</dbReference>
<feature type="region of interest" description="Disordered" evidence="1">
    <location>
        <begin position="176"/>
        <end position="201"/>
    </location>
</feature>
<protein>
    <submittedName>
        <fullName evidence="2">Uncharacterized protein</fullName>
    </submittedName>
</protein>
<dbReference type="AlphaFoldDB" id="A0A517W1U2"/>
<dbReference type="Proteomes" id="UP000318704">
    <property type="component" value="Chromosome"/>
</dbReference>
<sequence length="201" mass="22101">MAGIVKRMREPKTTSMLNVKSVGYQISFHCIMCQLTLHSAILMLVWGCKPTAPETHSGSASDVTTEPQQQLTSPAEVTAALEDRWSLDDIRTFCIPERRHNPTCQNLVTDVGETWEGTLYENVPTGYNSISWYGTAVDGKLHEYSLNASRDDGSWVLEIGNVKSFVKQPKVAPDPSGQCFIGSAPPENQGPDDTFVAPVKK</sequence>
<organism evidence="2 3">
    <name type="scientific">Gimesia aquarii</name>
    <dbReference type="NCBI Taxonomy" id="2527964"/>
    <lineage>
        <taxon>Bacteria</taxon>
        <taxon>Pseudomonadati</taxon>
        <taxon>Planctomycetota</taxon>
        <taxon>Planctomycetia</taxon>
        <taxon>Planctomycetales</taxon>
        <taxon>Planctomycetaceae</taxon>
        <taxon>Gimesia</taxon>
    </lineage>
</organism>
<evidence type="ECO:0000256" key="1">
    <source>
        <dbReference type="SAM" id="MobiDB-lite"/>
    </source>
</evidence>
<name>A0A517W1U2_9PLAN</name>
<proteinExistence type="predicted"/>
<reference evidence="2 3" key="1">
    <citation type="submission" date="2019-03" db="EMBL/GenBank/DDBJ databases">
        <title>Deep-cultivation of Planctomycetes and their phenomic and genomic characterization uncovers novel biology.</title>
        <authorList>
            <person name="Wiegand S."/>
            <person name="Jogler M."/>
            <person name="Boedeker C."/>
            <person name="Pinto D."/>
            <person name="Vollmers J."/>
            <person name="Rivas-Marin E."/>
            <person name="Kohn T."/>
            <person name="Peeters S.H."/>
            <person name="Heuer A."/>
            <person name="Rast P."/>
            <person name="Oberbeckmann S."/>
            <person name="Bunk B."/>
            <person name="Jeske O."/>
            <person name="Meyerdierks A."/>
            <person name="Storesund J.E."/>
            <person name="Kallscheuer N."/>
            <person name="Luecker S."/>
            <person name="Lage O.M."/>
            <person name="Pohl T."/>
            <person name="Merkel B.J."/>
            <person name="Hornburger P."/>
            <person name="Mueller R.-W."/>
            <person name="Bruemmer F."/>
            <person name="Labrenz M."/>
            <person name="Spormann A.M."/>
            <person name="Op den Camp H."/>
            <person name="Overmann J."/>
            <person name="Amann R."/>
            <person name="Jetten M.S.M."/>
            <person name="Mascher T."/>
            <person name="Medema M.H."/>
            <person name="Devos D.P."/>
            <person name="Kaster A.-K."/>
            <person name="Ovreas L."/>
            <person name="Rohde M."/>
            <person name="Galperin M.Y."/>
            <person name="Jogler C."/>
        </authorList>
    </citation>
    <scope>NUCLEOTIDE SEQUENCE [LARGE SCALE GENOMIC DNA]</scope>
    <source>
        <strain evidence="2 3">V144</strain>
    </source>
</reference>
<accession>A0A517W1U2</accession>
<evidence type="ECO:0000313" key="3">
    <source>
        <dbReference type="Proteomes" id="UP000318704"/>
    </source>
</evidence>
<dbReference type="KEGG" id="gaw:V144x_47350"/>